<protein>
    <submittedName>
        <fullName evidence="2">Uncharacterized protein</fullName>
    </submittedName>
</protein>
<proteinExistence type="predicted"/>
<dbReference type="EMBL" id="PP511876">
    <property type="protein sequence ID" value="XCD08385.1"/>
    <property type="molecule type" value="Genomic_DNA"/>
</dbReference>
<reference evidence="2" key="1">
    <citation type="submission" date="2024-03" db="EMBL/GenBank/DDBJ databases">
        <title>Diverse circular DNA viruses in blood, oral, and fecal samples of captive lemurs.</title>
        <authorList>
            <person name="Paietta E.N."/>
            <person name="Kraberger S."/>
            <person name="Lund M.C."/>
            <person name="Custer J.M."/>
            <person name="Vargas K.M."/>
            <person name="Ehmke E.E."/>
            <person name="Yoder A.D."/>
            <person name="Varsani A."/>
        </authorList>
    </citation>
    <scope>NUCLEOTIDE SEQUENCE</scope>
    <source>
        <strain evidence="2">Duke_30FF_63</strain>
    </source>
</reference>
<accession>A0AAU8BA91</accession>
<evidence type="ECO:0000313" key="2">
    <source>
        <dbReference type="EMBL" id="XCD08385.1"/>
    </source>
</evidence>
<organism evidence="2">
    <name type="scientific">Dulem virus 42</name>
    <dbReference type="NCBI Taxonomy" id="3145760"/>
    <lineage>
        <taxon>Viruses</taxon>
        <taxon>Duplodnaviria</taxon>
        <taxon>Heunggongvirae</taxon>
        <taxon>Uroviricota</taxon>
        <taxon>Caudoviricetes</taxon>
    </lineage>
</organism>
<sequence length="30" mass="3701">MSKTYRKVYKNTRKAKLKPYNRNTEKRNIA</sequence>
<name>A0AAU8BA91_9CAUD</name>
<feature type="region of interest" description="Disordered" evidence="1">
    <location>
        <begin position="1"/>
        <end position="30"/>
    </location>
</feature>
<evidence type="ECO:0000256" key="1">
    <source>
        <dbReference type="SAM" id="MobiDB-lite"/>
    </source>
</evidence>
<feature type="compositionally biased region" description="Basic residues" evidence="1">
    <location>
        <begin position="1"/>
        <end position="19"/>
    </location>
</feature>